<dbReference type="PANTHER" id="PTHR33710">
    <property type="entry name" value="BNAC02G09200D PROTEIN"/>
    <property type="match status" value="1"/>
</dbReference>
<evidence type="ECO:0000313" key="2">
    <source>
        <dbReference type="Proteomes" id="UP001165190"/>
    </source>
</evidence>
<dbReference type="AlphaFoldDB" id="A0A9W7H365"/>
<keyword evidence="2" id="KW-1185">Reference proteome</keyword>
<name>A0A9W7H365_HIBTR</name>
<protein>
    <recommendedName>
        <fullName evidence="3">Endonuclease/exonuclease/phosphatase domain-containing protein</fullName>
    </recommendedName>
</protein>
<dbReference type="EMBL" id="BSYR01000008">
    <property type="protein sequence ID" value="GMI70239.1"/>
    <property type="molecule type" value="Genomic_DNA"/>
</dbReference>
<accession>A0A9W7H365</accession>
<dbReference type="Proteomes" id="UP001165190">
    <property type="component" value="Unassembled WGS sequence"/>
</dbReference>
<reference evidence="1" key="1">
    <citation type="submission" date="2023-05" db="EMBL/GenBank/DDBJ databases">
        <title>Genome and transcriptome analyses reveal genes involved in the formation of fine ridges on petal epidermal cells in Hibiscus trionum.</title>
        <authorList>
            <person name="Koshimizu S."/>
            <person name="Masuda S."/>
            <person name="Ishii T."/>
            <person name="Shirasu K."/>
            <person name="Hoshino A."/>
            <person name="Arita M."/>
        </authorList>
    </citation>
    <scope>NUCLEOTIDE SEQUENCE</scope>
    <source>
        <strain evidence="1">Hamamatsu line</strain>
    </source>
</reference>
<organism evidence="1 2">
    <name type="scientific">Hibiscus trionum</name>
    <name type="common">Flower of an hour</name>
    <dbReference type="NCBI Taxonomy" id="183268"/>
    <lineage>
        <taxon>Eukaryota</taxon>
        <taxon>Viridiplantae</taxon>
        <taxon>Streptophyta</taxon>
        <taxon>Embryophyta</taxon>
        <taxon>Tracheophyta</taxon>
        <taxon>Spermatophyta</taxon>
        <taxon>Magnoliopsida</taxon>
        <taxon>eudicotyledons</taxon>
        <taxon>Gunneridae</taxon>
        <taxon>Pentapetalae</taxon>
        <taxon>rosids</taxon>
        <taxon>malvids</taxon>
        <taxon>Malvales</taxon>
        <taxon>Malvaceae</taxon>
        <taxon>Malvoideae</taxon>
        <taxon>Hibiscus</taxon>
    </lineage>
</organism>
<comment type="caution">
    <text evidence="1">The sequence shown here is derived from an EMBL/GenBank/DDBJ whole genome shotgun (WGS) entry which is preliminary data.</text>
</comment>
<evidence type="ECO:0000313" key="1">
    <source>
        <dbReference type="EMBL" id="GMI70239.1"/>
    </source>
</evidence>
<evidence type="ECO:0008006" key="3">
    <source>
        <dbReference type="Google" id="ProtNLM"/>
    </source>
</evidence>
<dbReference type="InterPro" id="IPR036691">
    <property type="entry name" value="Endo/exonu/phosph_ase_sf"/>
</dbReference>
<gene>
    <name evidence="1" type="ORF">HRI_000693200</name>
</gene>
<dbReference type="Gene3D" id="3.60.10.10">
    <property type="entry name" value="Endonuclease/exonuclease/phosphatase"/>
    <property type="match status" value="1"/>
</dbReference>
<dbReference type="PANTHER" id="PTHR33710:SF64">
    <property type="entry name" value="ENDONUCLEASE_EXONUCLEASE_PHOSPHATASE DOMAIN-CONTAINING PROTEIN"/>
    <property type="match status" value="1"/>
</dbReference>
<sequence>MGAAGGLLSIWNSAVFKCNGSYIHKNFIASSGYLVGVDQCVGFINIYGPSVDADKQCFFGELLEFLSNKPLPWCLVGDFNAIVSREEKIGMNFNCHLAEIFRSFIQDANLMDLPLHGGAFTWSNRRDPPTFVRLDRVLVHHSFIILFNDLRQLLLPSSVSDHNAICLEDSKIDWGPRPFKLFNYMLEEEKFQEMVVGEIDVALRHNPNLDLFSMLKRSKRVIKDWSHTISIPSASSVKEVEGKITRIEQELQGGLVSSNMVAELASLKKHIWDLLRTEERIWAQKSRSRWLVEGDRNSKYFHSVASNKRRINSINTLDYKGSVITNPMEIRNCVFEFFSEAYNTCTTLEVESLDLEFRKLPQSYREGLEKEFTMEEV</sequence>
<proteinExistence type="predicted"/>
<dbReference type="OrthoDB" id="1881450at2759"/>
<dbReference type="SUPFAM" id="SSF56219">
    <property type="entry name" value="DNase I-like"/>
    <property type="match status" value="1"/>
</dbReference>